<dbReference type="EMBL" id="JAMQGP010000003">
    <property type="protein sequence ID" value="MCM2679536.1"/>
    <property type="molecule type" value="Genomic_DNA"/>
</dbReference>
<dbReference type="GO" id="GO:0016758">
    <property type="term" value="F:hexosyltransferase activity"/>
    <property type="evidence" value="ECO:0007669"/>
    <property type="project" value="UniProtKB-ARBA"/>
</dbReference>
<evidence type="ECO:0000259" key="3">
    <source>
        <dbReference type="Pfam" id="PF00535"/>
    </source>
</evidence>
<proteinExistence type="predicted"/>
<dbReference type="PANTHER" id="PTHR22916">
    <property type="entry name" value="GLYCOSYLTRANSFERASE"/>
    <property type="match status" value="1"/>
</dbReference>
<organism evidence="4 5">
    <name type="scientific">Echinimonas agarilytica</name>
    <dbReference type="NCBI Taxonomy" id="1215918"/>
    <lineage>
        <taxon>Bacteria</taxon>
        <taxon>Pseudomonadati</taxon>
        <taxon>Pseudomonadota</taxon>
        <taxon>Gammaproteobacteria</taxon>
        <taxon>Alteromonadales</taxon>
        <taxon>Echinimonadaceae</taxon>
        <taxon>Echinimonas</taxon>
    </lineage>
</organism>
<dbReference type="Pfam" id="PF00535">
    <property type="entry name" value="Glycos_transf_2"/>
    <property type="match status" value="1"/>
</dbReference>
<sequence length="323" mass="37202">MKHCKTPMVSVIVPVYNTQDYIAECLNSLVAQTLIEQDPETLEIIVVNDASADHSMSIVKAFEAQYPHLITVLQHDQNRGLGVTRNRGIEAASGTYIGFVDSDDYVSHDMFEQLLIEAVRQNADQAACGMIQFDGLTQRSLSTHVSAERTSVCNKLFRREFILKHSIRFAEGQLFEDEIFSYMVDLIATRTADVDDVWYFYRVNPEGICRKAGADQKRLYARMNSVTDFMETMKQRGLLESSKALCLKMLCRHAMLQIQTDVGWIDLMCYWRFTAHIIERYRLTAFVLPNADDYFVRKFVQLSEHQWRLWLTRVISRRALGAA</sequence>
<dbReference type="InterPro" id="IPR001173">
    <property type="entry name" value="Glyco_trans_2-like"/>
</dbReference>
<dbReference type="Proteomes" id="UP001165393">
    <property type="component" value="Unassembled WGS sequence"/>
</dbReference>
<feature type="domain" description="Glycosyltransferase 2-like" evidence="3">
    <location>
        <begin position="10"/>
        <end position="139"/>
    </location>
</feature>
<dbReference type="RefSeq" id="WP_251260985.1">
    <property type="nucleotide sequence ID" value="NZ_JAMQGP010000003.1"/>
</dbReference>
<dbReference type="Gene3D" id="3.90.550.10">
    <property type="entry name" value="Spore Coat Polysaccharide Biosynthesis Protein SpsA, Chain A"/>
    <property type="match status" value="1"/>
</dbReference>
<dbReference type="PANTHER" id="PTHR22916:SF51">
    <property type="entry name" value="GLYCOSYLTRANSFERASE EPSH-RELATED"/>
    <property type="match status" value="1"/>
</dbReference>
<comment type="caution">
    <text evidence="4">The sequence shown here is derived from an EMBL/GenBank/DDBJ whole genome shotgun (WGS) entry which is preliminary data.</text>
</comment>
<dbReference type="EC" id="2.4.-.-" evidence="4"/>
<dbReference type="InterPro" id="IPR029044">
    <property type="entry name" value="Nucleotide-diphossugar_trans"/>
</dbReference>
<accession>A0AA41W6A2</accession>
<dbReference type="CDD" id="cd00761">
    <property type="entry name" value="Glyco_tranf_GTA_type"/>
    <property type="match status" value="1"/>
</dbReference>
<reference evidence="4 5" key="1">
    <citation type="journal article" date="2013" name="Antonie Van Leeuwenhoek">
        <title>Echinimonas agarilytica gen. nov., sp. nov., a new gammaproteobacterium isolated from the sea urchin Strongylocentrotus intermedius.</title>
        <authorList>
            <person name="Nedashkovskaya O.I."/>
            <person name="Stenkova A.M."/>
            <person name="Zhukova N.V."/>
            <person name="Van Trappen S."/>
            <person name="Lee J.S."/>
            <person name="Kim S.B."/>
        </authorList>
    </citation>
    <scope>NUCLEOTIDE SEQUENCE [LARGE SCALE GENOMIC DNA]</scope>
    <source>
        <strain evidence="4 5">KMM 6351</strain>
    </source>
</reference>
<dbReference type="AlphaFoldDB" id="A0AA41W6A2"/>
<evidence type="ECO:0000256" key="1">
    <source>
        <dbReference type="ARBA" id="ARBA00022676"/>
    </source>
</evidence>
<evidence type="ECO:0000313" key="4">
    <source>
        <dbReference type="EMBL" id="MCM2679536.1"/>
    </source>
</evidence>
<name>A0AA41W6A2_9GAMM</name>
<evidence type="ECO:0000313" key="5">
    <source>
        <dbReference type="Proteomes" id="UP001165393"/>
    </source>
</evidence>
<protein>
    <submittedName>
        <fullName evidence="4">Glycosyltransferase</fullName>
        <ecNumber evidence="4">2.4.-.-</ecNumber>
    </submittedName>
</protein>
<keyword evidence="2 4" id="KW-0808">Transferase</keyword>
<dbReference type="SUPFAM" id="SSF53448">
    <property type="entry name" value="Nucleotide-diphospho-sugar transferases"/>
    <property type="match status" value="1"/>
</dbReference>
<evidence type="ECO:0000256" key="2">
    <source>
        <dbReference type="ARBA" id="ARBA00022679"/>
    </source>
</evidence>
<keyword evidence="1 4" id="KW-0328">Glycosyltransferase</keyword>
<keyword evidence="5" id="KW-1185">Reference proteome</keyword>
<gene>
    <name evidence="4" type="ORF">NAF29_07625</name>
</gene>